<evidence type="ECO:0000313" key="2">
    <source>
        <dbReference type="EMBL" id="SDK89597.1"/>
    </source>
</evidence>
<dbReference type="AlphaFoldDB" id="A0A1G9FMJ3"/>
<protein>
    <submittedName>
        <fullName evidence="2">Diguanylate cyclase (GGDEF) domain-containing protein</fullName>
    </submittedName>
</protein>
<dbReference type="InterPro" id="IPR000160">
    <property type="entry name" value="GGDEF_dom"/>
</dbReference>
<dbReference type="InterPro" id="IPR043128">
    <property type="entry name" value="Rev_trsase/Diguanyl_cyclase"/>
</dbReference>
<sequence length="61" mass="7109">MKDFQERLSLHTTRDADVEVAIFMLDIDRFRIINELHGRQAGDLVLIKITERLRTLLGLTT</sequence>
<name>A0A1G9FMJ3_9LACT</name>
<reference evidence="3" key="1">
    <citation type="submission" date="2016-10" db="EMBL/GenBank/DDBJ databases">
        <authorList>
            <person name="Varghese N."/>
            <person name="Submissions S."/>
        </authorList>
    </citation>
    <scope>NUCLEOTIDE SEQUENCE [LARGE SCALE GENOMIC DNA]</scope>
    <source>
        <strain evidence="3">DSM 19181</strain>
    </source>
</reference>
<dbReference type="STRING" id="426701.SAMN04488098_10824"/>
<organism evidence="2 3">
    <name type="scientific">Alkalibacterium thalassium</name>
    <dbReference type="NCBI Taxonomy" id="426701"/>
    <lineage>
        <taxon>Bacteria</taxon>
        <taxon>Bacillati</taxon>
        <taxon>Bacillota</taxon>
        <taxon>Bacilli</taxon>
        <taxon>Lactobacillales</taxon>
        <taxon>Carnobacteriaceae</taxon>
        <taxon>Alkalibacterium</taxon>
    </lineage>
</organism>
<evidence type="ECO:0000259" key="1">
    <source>
        <dbReference type="PROSITE" id="PS50887"/>
    </source>
</evidence>
<dbReference type="InterPro" id="IPR029787">
    <property type="entry name" value="Nucleotide_cyclase"/>
</dbReference>
<dbReference type="Pfam" id="PF00990">
    <property type="entry name" value="GGDEF"/>
    <property type="match status" value="1"/>
</dbReference>
<dbReference type="Proteomes" id="UP000199433">
    <property type="component" value="Unassembled WGS sequence"/>
</dbReference>
<proteinExistence type="predicted"/>
<evidence type="ECO:0000313" key="3">
    <source>
        <dbReference type="Proteomes" id="UP000199433"/>
    </source>
</evidence>
<accession>A0A1G9FMJ3</accession>
<dbReference type="Gene3D" id="3.30.70.270">
    <property type="match status" value="1"/>
</dbReference>
<gene>
    <name evidence="2" type="ORF">SAMN04488098_10824</name>
</gene>
<dbReference type="PROSITE" id="PS50887">
    <property type="entry name" value="GGDEF"/>
    <property type="match status" value="1"/>
</dbReference>
<keyword evidence="3" id="KW-1185">Reference proteome</keyword>
<dbReference type="EMBL" id="FNFK01000082">
    <property type="protein sequence ID" value="SDK89597.1"/>
    <property type="molecule type" value="Genomic_DNA"/>
</dbReference>
<dbReference type="SUPFAM" id="SSF55073">
    <property type="entry name" value="Nucleotide cyclase"/>
    <property type="match status" value="1"/>
</dbReference>
<feature type="domain" description="GGDEF" evidence="1">
    <location>
        <begin position="18"/>
        <end position="61"/>
    </location>
</feature>